<comment type="caution">
    <text evidence="1">The sequence shown here is derived from an EMBL/GenBank/DDBJ whole genome shotgun (WGS) entry which is preliminary data.</text>
</comment>
<feature type="non-terminal residue" evidence="1">
    <location>
        <position position="1"/>
    </location>
</feature>
<reference evidence="1" key="2">
    <citation type="journal article" date="2022" name="New Phytol.">
        <title>Evolutionary transition to the ectomycorrhizal habit in the genomes of a hyperdiverse lineage of mushroom-forming fungi.</title>
        <authorList>
            <person name="Looney B."/>
            <person name="Miyauchi S."/>
            <person name="Morin E."/>
            <person name="Drula E."/>
            <person name="Courty P.E."/>
            <person name="Kohler A."/>
            <person name="Kuo A."/>
            <person name="LaButti K."/>
            <person name="Pangilinan J."/>
            <person name="Lipzen A."/>
            <person name="Riley R."/>
            <person name="Andreopoulos W."/>
            <person name="He G."/>
            <person name="Johnson J."/>
            <person name="Nolan M."/>
            <person name="Tritt A."/>
            <person name="Barry K.W."/>
            <person name="Grigoriev I.V."/>
            <person name="Nagy L.G."/>
            <person name="Hibbett D."/>
            <person name="Henrissat B."/>
            <person name="Matheny P.B."/>
            <person name="Labbe J."/>
            <person name="Martin F.M."/>
        </authorList>
    </citation>
    <scope>NUCLEOTIDE SEQUENCE</scope>
    <source>
        <strain evidence="1">EC-137</strain>
    </source>
</reference>
<protein>
    <submittedName>
        <fullName evidence="1">Uncharacterized protein</fullName>
    </submittedName>
</protein>
<evidence type="ECO:0000313" key="2">
    <source>
        <dbReference type="Proteomes" id="UP000814128"/>
    </source>
</evidence>
<sequence length="174" mass="19894">PPSTAPSSTPLNDFFTSYSEFSYNPRRSATDEFYRMCDQFGWDSKDPPPDREDAHDEFRIALVQQFNESFGTDVDSLVSWQVLCEALGLKNIPATIRECRNIIDGVHVNLVDFVDGREGGTGRRPRIFDTETELSKYTRKTGKYFPRDEAYAGGLLRYLLRHIFSPSDSRGSNY</sequence>
<accession>A0ACB8QNM4</accession>
<keyword evidence="2" id="KW-1185">Reference proteome</keyword>
<reference evidence="1" key="1">
    <citation type="submission" date="2021-02" db="EMBL/GenBank/DDBJ databases">
        <authorList>
            <consortium name="DOE Joint Genome Institute"/>
            <person name="Ahrendt S."/>
            <person name="Looney B.P."/>
            <person name="Miyauchi S."/>
            <person name="Morin E."/>
            <person name="Drula E."/>
            <person name="Courty P.E."/>
            <person name="Chicoki N."/>
            <person name="Fauchery L."/>
            <person name="Kohler A."/>
            <person name="Kuo A."/>
            <person name="Labutti K."/>
            <person name="Pangilinan J."/>
            <person name="Lipzen A."/>
            <person name="Riley R."/>
            <person name="Andreopoulos W."/>
            <person name="He G."/>
            <person name="Johnson J."/>
            <person name="Barry K.W."/>
            <person name="Grigoriev I.V."/>
            <person name="Nagy L."/>
            <person name="Hibbett D."/>
            <person name="Henrissat B."/>
            <person name="Matheny P.B."/>
            <person name="Labbe J."/>
            <person name="Martin F."/>
        </authorList>
    </citation>
    <scope>NUCLEOTIDE SEQUENCE</scope>
    <source>
        <strain evidence="1">EC-137</strain>
    </source>
</reference>
<evidence type="ECO:0000313" key="1">
    <source>
        <dbReference type="EMBL" id="KAI0033374.1"/>
    </source>
</evidence>
<dbReference type="Proteomes" id="UP000814128">
    <property type="component" value="Unassembled WGS sequence"/>
</dbReference>
<dbReference type="EMBL" id="MU273521">
    <property type="protein sequence ID" value="KAI0033374.1"/>
    <property type="molecule type" value="Genomic_DNA"/>
</dbReference>
<name>A0ACB8QNM4_9AGAM</name>
<gene>
    <name evidence="1" type="ORF">K488DRAFT_47884</name>
</gene>
<proteinExistence type="predicted"/>
<organism evidence="1 2">
    <name type="scientific">Vararia minispora EC-137</name>
    <dbReference type="NCBI Taxonomy" id="1314806"/>
    <lineage>
        <taxon>Eukaryota</taxon>
        <taxon>Fungi</taxon>
        <taxon>Dikarya</taxon>
        <taxon>Basidiomycota</taxon>
        <taxon>Agaricomycotina</taxon>
        <taxon>Agaricomycetes</taxon>
        <taxon>Russulales</taxon>
        <taxon>Lachnocladiaceae</taxon>
        <taxon>Vararia</taxon>
    </lineage>
</organism>